<dbReference type="GO" id="GO:0046872">
    <property type="term" value="F:metal ion binding"/>
    <property type="evidence" value="ECO:0007669"/>
    <property type="project" value="UniProtKB-KW"/>
</dbReference>
<keyword evidence="3" id="KW-0479">Metal-binding</keyword>
<sequence>MENLEELQDLLPKYEEIEKIVIKNPEANYIISLGLKVLEDFVRNLDKTSEQLEESSYLIQALVDKCWESIHTDHFSKIPLHVRQIYSIACYLKIFFLLLENGELKQIEKCSKILDEALLIGYSQKLYENGDRLVEKLMQIFNEKLNLVEDLKLPIIENPPRVNALCDIPQLECPSLEVFKRGYVEREQPVLLLNTLTEWPALKLWPDLNYILKLAGNRMVPIEIGSNYSNEEWSQQLMKLRDFLERQFSTSTEISSRKVEYLAQHELFEQIPLLKKDFNVPDYCSLRSSNTDVDIKAWLGPEGTVSPLHYDPKHNLLCQVFGSKRIILASPEDSQYLYAHESEFLKNTSQIEADAVDYQKFPLVANVKFYYLNLQAGDCLYMPPRWWHYVRSLSPSFSISFWWE</sequence>
<dbReference type="AlphaFoldDB" id="A0A1A9ULW7"/>
<dbReference type="GO" id="GO:0005634">
    <property type="term" value="C:nucleus"/>
    <property type="evidence" value="ECO:0007669"/>
    <property type="project" value="UniProtKB-SubCell"/>
</dbReference>
<dbReference type="SUPFAM" id="SSF51197">
    <property type="entry name" value="Clavaminate synthase-like"/>
    <property type="match status" value="1"/>
</dbReference>
<accession>A0A1A9ULW7</accession>
<keyword evidence="4" id="KW-0560">Oxidoreductase</keyword>
<dbReference type="InterPro" id="IPR041667">
    <property type="entry name" value="Cupin_8"/>
</dbReference>
<keyword evidence="5" id="KW-0408">Iron</keyword>
<dbReference type="Pfam" id="PF13621">
    <property type="entry name" value="Cupin_8"/>
    <property type="match status" value="1"/>
</dbReference>
<dbReference type="PANTHER" id="PTHR12461:SF106">
    <property type="entry name" value="BIFUNCTIONAL PEPTIDASE AND ARGINYL-HYDROXYLASE JMJD5"/>
    <property type="match status" value="1"/>
</dbReference>
<keyword evidence="6" id="KW-0539">Nucleus</keyword>
<dbReference type="GO" id="GO:0051864">
    <property type="term" value="F:histone H3K36 demethylase activity"/>
    <property type="evidence" value="ECO:0007669"/>
    <property type="project" value="TreeGrafter"/>
</dbReference>
<dbReference type="PANTHER" id="PTHR12461">
    <property type="entry name" value="HYPOXIA-INDUCIBLE FACTOR 1 ALPHA INHIBITOR-RELATED"/>
    <property type="match status" value="1"/>
</dbReference>
<dbReference type="PROSITE" id="PS51184">
    <property type="entry name" value="JMJC"/>
    <property type="match status" value="1"/>
</dbReference>
<evidence type="ECO:0000256" key="4">
    <source>
        <dbReference type="ARBA" id="ARBA00023002"/>
    </source>
</evidence>
<organism evidence="8 9">
    <name type="scientific">Glossina austeni</name>
    <name type="common">Savannah tsetse fly</name>
    <dbReference type="NCBI Taxonomy" id="7395"/>
    <lineage>
        <taxon>Eukaryota</taxon>
        <taxon>Metazoa</taxon>
        <taxon>Ecdysozoa</taxon>
        <taxon>Arthropoda</taxon>
        <taxon>Hexapoda</taxon>
        <taxon>Insecta</taxon>
        <taxon>Pterygota</taxon>
        <taxon>Neoptera</taxon>
        <taxon>Endopterygota</taxon>
        <taxon>Diptera</taxon>
        <taxon>Brachycera</taxon>
        <taxon>Muscomorpha</taxon>
        <taxon>Hippoboscoidea</taxon>
        <taxon>Glossinidae</taxon>
        <taxon>Glossina</taxon>
    </lineage>
</organism>
<dbReference type="VEuPathDB" id="VectorBase:GAUT008787"/>
<dbReference type="Proteomes" id="UP000078200">
    <property type="component" value="Unassembled WGS sequence"/>
</dbReference>
<evidence type="ECO:0000256" key="1">
    <source>
        <dbReference type="ARBA" id="ARBA00001954"/>
    </source>
</evidence>
<feature type="domain" description="JmjC" evidence="7">
    <location>
        <begin position="269"/>
        <end position="404"/>
    </location>
</feature>
<dbReference type="FunFam" id="2.60.120.650:FF:000052">
    <property type="entry name" value="Predicted protein"/>
    <property type="match status" value="1"/>
</dbReference>
<evidence type="ECO:0000313" key="9">
    <source>
        <dbReference type="Proteomes" id="UP000078200"/>
    </source>
</evidence>
<protein>
    <submittedName>
        <fullName evidence="8">JmjC domain-containing protein</fullName>
    </submittedName>
</protein>
<comment type="subcellular location">
    <subcellularLocation>
        <location evidence="2">Nucleus</location>
    </subcellularLocation>
</comment>
<evidence type="ECO:0000256" key="3">
    <source>
        <dbReference type="ARBA" id="ARBA00022723"/>
    </source>
</evidence>
<proteinExistence type="predicted"/>
<evidence type="ECO:0000256" key="6">
    <source>
        <dbReference type="ARBA" id="ARBA00023242"/>
    </source>
</evidence>
<evidence type="ECO:0000256" key="5">
    <source>
        <dbReference type="ARBA" id="ARBA00023004"/>
    </source>
</evidence>
<name>A0A1A9ULW7_GLOAU</name>
<dbReference type="STRING" id="7395.A0A1A9ULW7"/>
<comment type="cofactor">
    <cofactor evidence="1">
        <name>Fe(2+)</name>
        <dbReference type="ChEBI" id="CHEBI:29033"/>
    </cofactor>
</comment>
<dbReference type="EnsemblMetazoa" id="GAUT008787-RA">
    <property type="protein sequence ID" value="GAUT008787-PA"/>
    <property type="gene ID" value="GAUT008787"/>
</dbReference>
<dbReference type="Gene3D" id="2.60.120.650">
    <property type="entry name" value="Cupin"/>
    <property type="match status" value="1"/>
</dbReference>
<reference evidence="8" key="1">
    <citation type="submission" date="2020-05" db="UniProtKB">
        <authorList>
            <consortium name="EnsemblMetazoa"/>
        </authorList>
    </citation>
    <scope>IDENTIFICATION</scope>
    <source>
        <strain evidence="8">TTRI</strain>
    </source>
</reference>
<evidence type="ECO:0000313" key="8">
    <source>
        <dbReference type="EnsemblMetazoa" id="GAUT008787-PA"/>
    </source>
</evidence>
<evidence type="ECO:0000259" key="7">
    <source>
        <dbReference type="PROSITE" id="PS51184"/>
    </source>
</evidence>
<evidence type="ECO:0000256" key="2">
    <source>
        <dbReference type="ARBA" id="ARBA00004123"/>
    </source>
</evidence>
<dbReference type="InterPro" id="IPR003347">
    <property type="entry name" value="JmjC_dom"/>
</dbReference>
<dbReference type="SMART" id="SM00558">
    <property type="entry name" value="JmjC"/>
    <property type="match status" value="1"/>
</dbReference>
<keyword evidence="9" id="KW-1185">Reference proteome</keyword>